<protein>
    <submittedName>
        <fullName evidence="2">Uncharacterized protein</fullName>
    </submittedName>
</protein>
<accession>A0A484NRX1</accession>
<organism evidence="2 3">
    <name type="scientific">Cuscuta campestris</name>
    <dbReference type="NCBI Taxonomy" id="132261"/>
    <lineage>
        <taxon>Eukaryota</taxon>
        <taxon>Viridiplantae</taxon>
        <taxon>Streptophyta</taxon>
        <taxon>Embryophyta</taxon>
        <taxon>Tracheophyta</taxon>
        <taxon>Spermatophyta</taxon>
        <taxon>Magnoliopsida</taxon>
        <taxon>eudicotyledons</taxon>
        <taxon>Gunneridae</taxon>
        <taxon>Pentapetalae</taxon>
        <taxon>asterids</taxon>
        <taxon>lamiids</taxon>
        <taxon>Solanales</taxon>
        <taxon>Convolvulaceae</taxon>
        <taxon>Cuscuteae</taxon>
        <taxon>Cuscuta</taxon>
        <taxon>Cuscuta subgen. Grammica</taxon>
        <taxon>Cuscuta sect. Cleistogrammica</taxon>
    </lineage>
</organism>
<keyword evidence="3" id="KW-1185">Reference proteome</keyword>
<reference evidence="2 3" key="1">
    <citation type="submission" date="2018-04" db="EMBL/GenBank/DDBJ databases">
        <authorList>
            <person name="Vogel A."/>
        </authorList>
    </citation>
    <scope>NUCLEOTIDE SEQUENCE [LARGE SCALE GENOMIC DNA]</scope>
</reference>
<keyword evidence="1" id="KW-0472">Membrane</keyword>
<proteinExistence type="predicted"/>
<name>A0A484NRX1_9ASTE</name>
<keyword evidence="1" id="KW-0812">Transmembrane</keyword>
<dbReference type="Proteomes" id="UP000595140">
    <property type="component" value="Unassembled WGS sequence"/>
</dbReference>
<evidence type="ECO:0000313" key="3">
    <source>
        <dbReference type="Proteomes" id="UP000595140"/>
    </source>
</evidence>
<gene>
    <name evidence="2" type="ORF">CCAM_LOCUS44562</name>
</gene>
<dbReference type="AlphaFoldDB" id="A0A484NRX1"/>
<dbReference type="EMBL" id="OOIL02006840">
    <property type="protein sequence ID" value="VFR02787.1"/>
    <property type="molecule type" value="Genomic_DNA"/>
</dbReference>
<evidence type="ECO:0000256" key="1">
    <source>
        <dbReference type="SAM" id="Phobius"/>
    </source>
</evidence>
<evidence type="ECO:0000313" key="2">
    <source>
        <dbReference type="EMBL" id="VFR02787.1"/>
    </source>
</evidence>
<feature type="transmembrane region" description="Helical" evidence="1">
    <location>
        <begin position="12"/>
        <end position="38"/>
    </location>
</feature>
<sequence length="70" mass="8120">MSSLPAIGINVHVSIFVMVPFGVELMVLIISHVTLYHFDVLFPHRRLYNVLEIFHFDLKRLSMGFFVVLC</sequence>
<keyword evidence="1" id="KW-1133">Transmembrane helix</keyword>